<dbReference type="Gene3D" id="3.30.70.1060">
    <property type="entry name" value="Dimeric alpha+beta barrel"/>
    <property type="match status" value="1"/>
</dbReference>
<evidence type="ECO:0000313" key="4">
    <source>
        <dbReference type="Proteomes" id="UP001156691"/>
    </source>
</evidence>
<organism evidence="3 4">
    <name type="scientific">Devosia nitrariae</name>
    <dbReference type="NCBI Taxonomy" id="2071872"/>
    <lineage>
        <taxon>Bacteria</taxon>
        <taxon>Pseudomonadati</taxon>
        <taxon>Pseudomonadota</taxon>
        <taxon>Alphaproteobacteria</taxon>
        <taxon>Hyphomicrobiales</taxon>
        <taxon>Devosiaceae</taxon>
        <taxon>Devosia</taxon>
    </lineage>
</organism>
<dbReference type="EMBL" id="BSNS01000016">
    <property type="protein sequence ID" value="GLQ56073.1"/>
    <property type="molecule type" value="Genomic_DNA"/>
</dbReference>
<dbReference type="Proteomes" id="UP001156691">
    <property type="component" value="Unassembled WGS sequence"/>
</dbReference>
<evidence type="ECO:0000313" key="3">
    <source>
        <dbReference type="EMBL" id="GLQ56073.1"/>
    </source>
</evidence>
<name>A0ABQ5W862_9HYPH</name>
<keyword evidence="4" id="KW-1185">Reference proteome</keyword>
<reference evidence="4" key="1">
    <citation type="journal article" date="2019" name="Int. J. Syst. Evol. Microbiol.">
        <title>The Global Catalogue of Microorganisms (GCM) 10K type strain sequencing project: providing services to taxonomists for standard genome sequencing and annotation.</title>
        <authorList>
            <consortium name="The Broad Institute Genomics Platform"/>
            <consortium name="The Broad Institute Genome Sequencing Center for Infectious Disease"/>
            <person name="Wu L."/>
            <person name="Ma J."/>
        </authorList>
    </citation>
    <scope>NUCLEOTIDE SEQUENCE [LARGE SCALE GENOMIC DNA]</scope>
    <source>
        <strain evidence="4">NBRC 112416</strain>
    </source>
</reference>
<comment type="similarity">
    <text evidence="1">Belongs to the YciI family.</text>
</comment>
<dbReference type="Pfam" id="PF03795">
    <property type="entry name" value="YCII"/>
    <property type="match status" value="1"/>
</dbReference>
<sequence>MRYLLLIHADESGIKDAPVELTTTMSADYAAFTEAMVKANVLLGGERLRPTAKAATVSRRNGKKVVLDGPYADVKEQLGGYYMIDAESLEDAVEWASRCPAAENGAIEVRPIWELGAARG</sequence>
<dbReference type="InterPro" id="IPR005545">
    <property type="entry name" value="YCII"/>
</dbReference>
<protein>
    <recommendedName>
        <fullName evidence="2">YCII-related domain-containing protein</fullName>
    </recommendedName>
</protein>
<feature type="domain" description="YCII-related" evidence="2">
    <location>
        <begin position="1"/>
        <end position="114"/>
    </location>
</feature>
<dbReference type="InterPro" id="IPR011008">
    <property type="entry name" value="Dimeric_a/b-barrel"/>
</dbReference>
<dbReference type="PANTHER" id="PTHR35174">
    <property type="entry name" value="BLL7171 PROTEIN-RELATED"/>
    <property type="match status" value="1"/>
</dbReference>
<evidence type="ECO:0000259" key="2">
    <source>
        <dbReference type="Pfam" id="PF03795"/>
    </source>
</evidence>
<gene>
    <name evidence="3" type="ORF">GCM10010862_33320</name>
</gene>
<dbReference type="PANTHER" id="PTHR35174:SF3">
    <property type="entry name" value="BLL7171 PROTEIN"/>
    <property type="match status" value="1"/>
</dbReference>
<comment type="caution">
    <text evidence="3">The sequence shown here is derived from an EMBL/GenBank/DDBJ whole genome shotgun (WGS) entry which is preliminary data.</text>
</comment>
<dbReference type="RefSeq" id="WP_284341489.1">
    <property type="nucleotide sequence ID" value="NZ_BSNS01000016.1"/>
</dbReference>
<dbReference type="SUPFAM" id="SSF54909">
    <property type="entry name" value="Dimeric alpha+beta barrel"/>
    <property type="match status" value="1"/>
</dbReference>
<accession>A0ABQ5W862</accession>
<evidence type="ECO:0000256" key="1">
    <source>
        <dbReference type="ARBA" id="ARBA00007689"/>
    </source>
</evidence>
<proteinExistence type="inferred from homology"/>